<sequence>MTEEQRKFKEKIKYDLGYDVDFNTYCITRGRGWSKSDGSCGACINATFTGDNGITGTITLLLCHPLRVYNRKKYKLIEIDNVRTHDTFIEIEKK</sequence>
<evidence type="ECO:0000313" key="1">
    <source>
        <dbReference type="EMBL" id="DAE28928.1"/>
    </source>
</evidence>
<name>A0A8S5RC27_9VIRU</name>
<protein>
    <submittedName>
        <fullName evidence="1">Uncharacterized protein</fullName>
    </submittedName>
</protein>
<reference evidence="1" key="1">
    <citation type="journal article" date="2021" name="Proc. Natl. Acad. Sci. U.S.A.">
        <title>A Catalog of Tens of Thousands of Viruses from Human Metagenomes Reveals Hidden Associations with Chronic Diseases.</title>
        <authorList>
            <person name="Tisza M.J."/>
            <person name="Buck C.B."/>
        </authorList>
    </citation>
    <scope>NUCLEOTIDE SEQUENCE</scope>
    <source>
        <strain evidence="1">CtmTa7</strain>
    </source>
</reference>
<dbReference type="EMBL" id="BK059091">
    <property type="protein sequence ID" value="DAE28928.1"/>
    <property type="molecule type" value="Genomic_DNA"/>
</dbReference>
<organism evidence="1">
    <name type="scientific">virus sp. ctmTa7</name>
    <dbReference type="NCBI Taxonomy" id="2828255"/>
    <lineage>
        <taxon>Viruses</taxon>
    </lineage>
</organism>
<proteinExistence type="predicted"/>
<accession>A0A8S5RC27</accession>